<feature type="transmembrane region" description="Helical" evidence="10">
    <location>
        <begin position="30"/>
        <end position="49"/>
    </location>
</feature>
<feature type="domain" description="ABC transporter" evidence="11">
    <location>
        <begin position="787"/>
        <end position="1018"/>
    </location>
</feature>
<dbReference type="FunFam" id="3.40.50.300:FF:000327">
    <property type="entry name" value="ATP-binding cassette sub-family A member 3"/>
    <property type="match status" value="1"/>
</dbReference>
<protein>
    <recommendedName>
        <fullName evidence="11">ABC transporter domain-containing protein</fullName>
    </recommendedName>
</protein>
<feature type="transmembrane region" description="Helical" evidence="10">
    <location>
        <begin position="1612"/>
        <end position="1638"/>
    </location>
</feature>
<organism evidence="12 13">
    <name type="scientific">Paragonimus skrjabini miyazakii</name>
    <dbReference type="NCBI Taxonomy" id="59628"/>
    <lineage>
        <taxon>Eukaryota</taxon>
        <taxon>Metazoa</taxon>
        <taxon>Spiralia</taxon>
        <taxon>Lophotrochozoa</taxon>
        <taxon>Platyhelminthes</taxon>
        <taxon>Trematoda</taxon>
        <taxon>Digenea</taxon>
        <taxon>Plagiorchiida</taxon>
        <taxon>Troglotremata</taxon>
        <taxon>Troglotrematidae</taxon>
        <taxon>Paragonimus</taxon>
    </lineage>
</organism>
<comment type="similarity">
    <text evidence="2">Belongs to the ABC transporter superfamily. ABCA family.</text>
</comment>
<dbReference type="Pfam" id="PF00005">
    <property type="entry name" value="ABC_tran"/>
    <property type="match status" value="2"/>
</dbReference>
<evidence type="ECO:0000313" key="12">
    <source>
        <dbReference type="EMBL" id="KAF7256434.1"/>
    </source>
</evidence>
<dbReference type="InterPro" id="IPR003439">
    <property type="entry name" value="ABC_transporter-like_ATP-bd"/>
</dbReference>
<evidence type="ECO:0000256" key="4">
    <source>
        <dbReference type="ARBA" id="ARBA00022692"/>
    </source>
</evidence>
<keyword evidence="6" id="KW-0547">Nucleotide-binding</keyword>
<keyword evidence="7" id="KW-0067">ATP-binding</keyword>
<dbReference type="PANTHER" id="PTHR19229">
    <property type="entry name" value="ATP-BINDING CASSETTE TRANSPORTER SUBFAMILY A ABCA"/>
    <property type="match status" value="1"/>
</dbReference>
<feature type="transmembrane region" description="Helical" evidence="10">
    <location>
        <begin position="1570"/>
        <end position="1592"/>
    </location>
</feature>
<dbReference type="InterPro" id="IPR003593">
    <property type="entry name" value="AAA+_ATPase"/>
</dbReference>
<dbReference type="Proteomes" id="UP000822476">
    <property type="component" value="Unassembled WGS sequence"/>
</dbReference>
<evidence type="ECO:0000256" key="9">
    <source>
        <dbReference type="ARBA" id="ARBA00023136"/>
    </source>
</evidence>
<evidence type="ECO:0000256" key="1">
    <source>
        <dbReference type="ARBA" id="ARBA00004141"/>
    </source>
</evidence>
<reference evidence="12" key="1">
    <citation type="submission" date="2019-07" db="EMBL/GenBank/DDBJ databases">
        <title>Annotation for the trematode Paragonimus miyazaki's.</title>
        <authorList>
            <person name="Choi Y.-J."/>
        </authorList>
    </citation>
    <scope>NUCLEOTIDE SEQUENCE</scope>
    <source>
        <strain evidence="12">Japan</strain>
    </source>
</reference>
<dbReference type="CDD" id="cd03263">
    <property type="entry name" value="ABC_subfamily_A"/>
    <property type="match status" value="2"/>
</dbReference>
<evidence type="ECO:0000256" key="10">
    <source>
        <dbReference type="SAM" id="Phobius"/>
    </source>
</evidence>
<gene>
    <name evidence="12" type="ORF">EG68_06911</name>
</gene>
<evidence type="ECO:0000256" key="6">
    <source>
        <dbReference type="ARBA" id="ARBA00022741"/>
    </source>
</evidence>
<dbReference type="GO" id="GO:0005524">
    <property type="term" value="F:ATP binding"/>
    <property type="evidence" value="ECO:0007669"/>
    <property type="project" value="UniProtKB-KW"/>
</dbReference>
<keyword evidence="3" id="KW-0813">Transport</keyword>
<dbReference type="InterPro" id="IPR056264">
    <property type="entry name" value="R2_ABCA1-4-like"/>
</dbReference>
<feature type="transmembrane region" description="Helical" evidence="10">
    <location>
        <begin position="620"/>
        <end position="639"/>
    </location>
</feature>
<feature type="transmembrane region" description="Helical" evidence="10">
    <location>
        <begin position="651"/>
        <end position="669"/>
    </location>
</feature>
<evidence type="ECO:0000259" key="11">
    <source>
        <dbReference type="PROSITE" id="PS50893"/>
    </source>
</evidence>
<evidence type="ECO:0000256" key="8">
    <source>
        <dbReference type="ARBA" id="ARBA00022989"/>
    </source>
</evidence>
<evidence type="ECO:0000313" key="13">
    <source>
        <dbReference type="Proteomes" id="UP000822476"/>
    </source>
</evidence>
<dbReference type="InterPro" id="IPR013525">
    <property type="entry name" value="ABC2_TM"/>
</dbReference>
<evidence type="ECO:0000256" key="2">
    <source>
        <dbReference type="ARBA" id="ARBA00008869"/>
    </source>
</evidence>
<name>A0A8S9YNX9_9TREM</name>
<dbReference type="InterPro" id="IPR027417">
    <property type="entry name" value="P-loop_NTPase"/>
</dbReference>
<dbReference type="PROSITE" id="PS00211">
    <property type="entry name" value="ABC_TRANSPORTER_1"/>
    <property type="match status" value="1"/>
</dbReference>
<sequence>MNKQTNSGQFRRHLTVLLWKNFLIRRRRPVFLTVELLTPLILSFILIGIRTLGKDKPEPNCLSQTISLPSMGLLNHVQSMLCNFNYTCQTTEPPPLSLEGQLQEQLLTVMEQLHGLNNTHPSNHTFMRFARLIEVIRRTVPLDPNFEPPVGTPVEDILDWISNFSVILCGLPADKNDLGSFVFRLKQTGILSRLNSTTTNVSPDADNANRTFCQQLERMSSMDYIQPYVERLMFFLFGQIYYYPSTPLTDEVIWHATESHRLLEQIRLLTAHYLNHTGPALMRLISNSRHVSTLLELCSQNQKVGEETEQLCRNLWRMFPSGRTNSSFVNELETMLIQTEKLMSLVNTLLSCTNAKNRTLPMADQNEFDKMMTYSQRPTFPPTLGIYFKSLPNNTDWWNPTKADADLFEIVFRKTPFSIDSTRKFKVSDRYWSPQPRQAPDMKDIRYLTSGFLDAQEAIGNAILFVITNRSNNSGPIKLDRSVFSRQGHGQKLKLFPTPCYLSKEFMNVFAKMMPQFMLFAWILTAMLTSKYIVEEKEQRLKEFTKIMGLSNLTHWLSWFITLFSLMTIEAVGITLCLKFGDILWSADYLMLMLLYVSYIVASIAFNFLCSTFFTQANLAAMVTGMVYFLLYLPTSLLLSNESAVSQAATFGASLSFQVAFGMGLFYFVRIEIQGVGGAQWADFWQARHATDAFSIGKGVLMLWIDTVIYLLLAWYIEAVYPGRYGVPRPFYFPVTKEYWCGTNTRPIDGIEPDEKDAVEQADNQQKHESSSRYFEWEVNRQLSTGVGVFKITKRYKKKDKLALDQLTINFYANQITSLLGHNGAGKSTLISILTGMQAPTSGRACVVGYDVQRQLEQVRNHLGFCPQYNVLFDQLTVAEHIHFYASLRGIPNDQIKLEIEHLLDVLGFKEKRDCRSKTLSGGQKRKLSVAIAFVGNTSVVFLDEPTAGVDPYSRRSIWDLVMKLKAGRTIILTTHHMDEADILGDRIAIISQGRLKCYGSSLFLKANHGQGYHLILQRESPGDQTASSTASDFNPNDVLEYVRRFMPNARLVNVTLTEMIIQLPTQYAHNGQFTQFFKHIDAGGDESPGCVCEEVRKLGIMAYGLSDTSLEEIFLELADDPADHQIDNPIDSQAPESFNEVTGLNQTSYFVRHRAQLDSIRMSARMSKFTDDGKLPLPATRHSLINRSYNLDHISSRSSTDSISYDMFGDRQILIHTLHVSVAQQLKAMFPKRFHHFKRYKRGWAIEFLLPVTLIILALLFVGFVAQPDSNPPMPIHPWLMTVRGHKLHVFYENNMYATGDPDLNSSELQIIRHVASNYEKALTMPYSFTGTRCIPSSVYQIIPNDIGSCEHRTKPPTWNPPGQLSVAEQDVARNTSSVQCSCVEGPQQCPANAIRPNPPPTMELQTTDILYNLTAYNVTDYLLKTRNLFINKRFGGISFIAASNPLARGSLETLLNPQNPVFSLLGSLTPISPSIPDPFWSQAADALRLMLPPTHHLQIWFDNKGYVSAPAYLNMLQNMRLRMLLANGTSLDTLETHRSAGIAIVNHPVELPPNVAIARSSRTLMLDVTLAIFTILALSFIPASLITFLVMERHTGSKHLQFVSGLNAYVYWISVYLWDIMNYLIPAGLCILVFVAFQKYAYVGTDTIGPFILLIFFYGLAVLPMMYPFSFVIRSPSTALIVLVIVNMLFGALTVMVTFFLDTISKEDPKLAPVDDVLKAVFLVLPQYCLGRGLFDLAFREFILRFRHTGLIDVTDYENPLGWKVLGQKLLALGLQTVVFLILVLLIEHRFFRGPIKRYFYTRYPRLAKRTLLQLQKKITKLTSSEPLAAEDVQSEQRRVFELKESSSLASTSSVSTLRLTKFFRRNKIPSVNQLTFAIHPAECFGLLGVNGAGKTTTFHMLTGSLKPTFGVAYVNGYNVVDQQRQAHRSLGFCPQFDAVLDLLTGRETLTLYARLRGVPEQRIPQTVSKLLTDMGLTPHADKVAGAYSGGNRRKLSTAIAILGDPQVIFLDEPTSGMDPSAKRFLWDQIIRLIKSGKSVLLTSHSMEECEALCDRLGIMVNGQFRCLGSVQQLKNRFGSGYTAELRISELPEAADHVRHTLQNDFPQLSVNNTRTKYYECQFPQCMQLAHLFETLNRLRTGGLIEQYSVKQTTLDQVFVNVTRIQMDQAEVSDEEELNDYDVPTLTELTETMDGLNTDSSSSTNRRDIDSVIKVNYEVES</sequence>
<evidence type="ECO:0000256" key="5">
    <source>
        <dbReference type="ARBA" id="ARBA00022737"/>
    </source>
</evidence>
<feature type="transmembrane region" description="Helical" evidence="10">
    <location>
        <begin position="1772"/>
        <end position="1789"/>
    </location>
</feature>
<comment type="subcellular location">
    <subcellularLocation>
        <location evidence="1">Membrane</location>
        <topology evidence="1">Multi-pass membrane protein</topology>
    </subcellularLocation>
</comment>
<keyword evidence="5" id="KW-0677">Repeat</keyword>
<keyword evidence="8 10" id="KW-1133">Transmembrane helix</keyword>
<dbReference type="Pfam" id="PF12698">
    <property type="entry name" value="ABC2_membrane_3"/>
    <property type="match status" value="2"/>
</dbReference>
<dbReference type="Gene3D" id="3.40.50.300">
    <property type="entry name" value="P-loop containing nucleotide triphosphate hydrolases"/>
    <property type="match status" value="2"/>
</dbReference>
<dbReference type="InterPro" id="IPR026082">
    <property type="entry name" value="ABCA"/>
</dbReference>
<dbReference type="GO" id="GO:0016887">
    <property type="term" value="F:ATP hydrolysis activity"/>
    <property type="evidence" value="ECO:0007669"/>
    <property type="project" value="InterPro"/>
</dbReference>
<dbReference type="GO" id="GO:0140359">
    <property type="term" value="F:ABC-type transporter activity"/>
    <property type="evidence" value="ECO:0007669"/>
    <property type="project" value="InterPro"/>
</dbReference>
<feature type="transmembrane region" description="Helical" evidence="10">
    <location>
        <begin position="1681"/>
        <end position="1703"/>
    </location>
</feature>
<dbReference type="FunFam" id="3.40.50.300:FF:000298">
    <property type="entry name" value="ATP-binding cassette sub-family A member 12"/>
    <property type="match status" value="1"/>
</dbReference>
<dbReference type="GO" id="GO:0016020">
    <property type="term" value="C:membrane"/>
    <property type="evidence" value="ECO:0007669"/>
    <property type="project" value="UniProtKB-SubCell"/>
</dbReference>
<dbReference type="GO" id="GO:0005319">
    <property type="term" value="F:lipid transporter activity"/>
    <property type="evidence" value="ECO:0007669"/>
    <property type="project" value="TreeGrafter"/>
</dbReference>
<keyword evidence="4 10" id="KW-0812">Transmembrane</keyword>
<feature type="transmembrane region" description="Helical" evidence="10">
    <location>
        <begin position="1650"/>
        <end position="1669"/>
    </location>
</feature>
<feature type="transmembrane region" description="Helical" evidence="10">
    <location>
        <begin position="590"/>
        <end position="614"/>
    </location>
</feature>
<dbReference type="SUPFAM" id="SSF52540">
    <property type="entry name" value="P-loop containing nucleoside triphosphate hydrolases"/>
    <property type="match status" value="2"/>
</dbReference>
<dbReference type="Pfam" id="PF23321">
    <property type="entry name" value="R1_ABCA1"/>
    <property type="match status" value="1"/>
</dbReference>
<keyword evidence="13" id="KW-1185">Reference proteome</keyword>
<feature type="transmembrane region" description="Helical" evidence="10">
    <location>
        <begin position="556"/>
        <end position="578"/>
    </location>
</feature>
<feature type="transmembrane region" description="Helical" evidence="10">
    <location>
        <begin position="517"/>
        <end position="534"/>
    </location>
</feature>
<dbReference type="EMBL" id="JTDE01003127">
    <property type="protein sequence ID" value="KAF7256434.1"/>
    <property type="molecule type" value="Genomic_DNA"/>
</dbReference>
<comment type="caution">
    <text evidence="12">The sequence shown here is derived from an EMBL/GenBank/DDBJ whole genome shotgun (WGS) entry which is preliminary data.</text>
</comment>
<dbReference type="PANTHER" id="PTHR19229:SF36">
    <property type="entry name" value="ATP-BINDING CASSETTE SUB-FAMILY A MEMBER 2"/>
    <property type="match status" value="1"/>
</dbReference>
<keyword evidence="9 10" id="KW-0472">Membrane</keyword>
<feature type="transmembrane region" description="Helical" evidence="10">
    <location>
        <begin position="701"/>
        <end position="721"/>
    </location>
</feature>
<evidence type="ECO:0000256" key="7">
    <source>
        <dbReference type="ARBA" id="ARBA00022840"/>
    </source>
</evidence>
<dbReference type="InterPro" id="IPR017871">
    <property type="entry name" value="ABC_transporter-like_CS"/>
</dbReference>
<proteinExistence type="inferred from homology"/>
<feature type="domain" description="ABC transporter" evidence="11">
    <location>
        <begin position="1857"/>
        <end position="2089"/>
    </location>
</feature>
<accession>A0A8S9YNX9</accession>
<dbReference type="PROSITE" id="PS50893">
    <property type="entry name" value="ABC_TRANSPORTER_2"/>
    <property type="match status" value="2"/>
</dbReference>
<feature type="transmembrane region" description="Helical" evidence="10">
    <location>
        <begin position="1245"/>
        <end position="1267"/>
    </location>
</feature>
<evidence type="ECO:0000256" key="3">
    <source>
        <dbReference type="ARBA" id="ARBA00022448"/>
    </source>
</evidence>
<dbReference type="OrthoDB" id="10255969at2759"/>
<dbReference type="SMART" id="SM00382">
    <property type="entry name" value="AAA"/>
    <property type="match status" value="2"/>
</dbReference>